<reference evidence="1" key="1">
    <citation type="submission" date="2021-04" db="EMBL/GenBank/DDBJ databases">
        <authorList>
            <person name="Rodrigo-Torres L."/>
            <person name="Arahal R. D."/>
            <person name="Lucena T."/>
        </authorList>
    </citation>
    <scope>NUCLEOTIDE SEQUENCE</scope>
    <source>
        <strain evidence="1">AS29M-1</strain>
    </source>
</reference>
<evidence type="ECO:0000313" key="1">
    <source>
        <dbReference type="EMBL" id="CAG5079963.1"/>
    </source>
</evidence>
<dbReference type="AlphaFoldDB" id="A0A916JLW7"/>
<keyword evidence="2" id="KW-1185">Reference proteome</keyword>
<name>A0A916JLW7_9FLAO</name>
<dbReference type="RefSeq" id="WP_258541350.1">
    <property type="nucleotide sequence ID" value="NZ_OU015584.1"/>
</dbReference>
<protein>
    <submittedName>
        <fullName evidence="1">Uncharacterized protein</fullName>
    </submittedName>
</protein>
<dbReference type="PROSITE" id="PS51257">
    <property type="entry name" value="PROKAR_LIPOPROTEIN"/>
    <property type="match status" value="1"/>
</dbReference>
<gene>
    <name evidence="1" type="ORF">CRYO30217_01134</name>
</gene>
<accession>A0A916JLW7</accession>
<organism evidence="1 2">
    <name type="scientific">Parvicella tangerina</name>
    <dbReference type="NCBI Taxonomy" id="2829795"/>
    <lineage>
        <taxon>Bacteria</taxon>
        <taxon>Pseudomonadati</taxon>
        <taxon>Bacteroidota</taxon>
        <taxon>Flavobacteriia</taxon>
        <taxon>Flavobacteriales</taxon>
        <taxon>Parvicellaceae</taxon>
        <taxon>Parvicella</taxon>
    </lineage>
</organism>
<dbReference type="Proteomes" id="UP000683507">
    <property type="component" value="Chromosome"/>
</dbReference>
<dbReference type="EMBL" id="OU015584">
    <property type="protein sequence ID" value="CAG5079963.1"/>
    <property type="molecule type" value="Genomic_DNA"/>
</dbReference>
<proteinExistence type="predicted"/>
<dbReference type="KEGG" id="ptan:CRYO30217_01134"/>
<evidence type="ECO:0000313" key="2">
    <source>
        <dbReference type="Proteomes" id="UP000683507"/>
    </source>
</evidence>
<sequence>MHRYLILILVAFFLSCSYDKEESKSIKTTTDNDWKNVTTITWEDLGLETEEVWSEEHAAFYLKNKFSEAQIQLNLDTIRISGILYCSKNYNVITDQISKGTACTSGEELEFFNTYKGHFIDIIDSNNLSTNDYCSKNITITGVLHLKEDTILDTYYAIDLLHIQE</sequence>